<gene>
    <name evidence="1" type="ORF">TCM_022474</name>
</gene>
<dbReference type="HOGENOM" id="CLU_2403962_0_0_1"/>
<name>A0A061EUS1_THECC</name>
<dbReference type="AlphaFoldDB" id="A0A061EUS1"/>
<proteinExistence type="predicted"/>
<evidence type="ECO:0000313" key="1">
    <source>
        <dbReference type="EMBL" id="EOY08137.1"/>
    </source>
</evidence>
<sequence length="93" mass="10613">MREVRSDLLFVGLMELVEDVVGVNSQNDKIKLHELISTPGELSQPIIKDDEDVVLFLLKQRNVPAVYIIIKERHTNVRANVMLLEEAVNMDSK</sequence>
<dbReference type="EMBL" id="CM001883">
    <property type="protein sequence ID" value="EOY08137.1"/>
    <property type="molecule type" value="Genomic_DNA"/>
</dbReference>
<protein>
    <submittedName>
        <fullName evidence="1">Uncharacterized protein</fullName>
    </submittedName>
</protein>
<accession>A0A061EUS1</accession>
<keyword evidence="2" id="KW-1185">Reference proteome</keyword>
<reference evidence="1 2" key="1">
    <citation type="journal article" date="2013" name="Genome Biol.">
        <title>The genome sequence of the most widely cultivated cacao type and its use to identify candidate genes regulating pod color.</title>
        <authorList>
            <person name="Motamayor J.C."/>
            <person name="Mockaitis K."/>
            <person name="Schmutz J."/>
            <person name="Haiminen N."/>
            <person name="Iii D.L."/>
            <person name="Cornejo O."/>
            <person name="Findley S.D."/>
            <person name="Zheng P."/>
            <person name="Utro F."/>
            <person name="Royaert S."/>
            <person name="Saski C."/>
            <person name="Jenkins J."/>
            <person name="Podicheti R."/>
            <person name="Zhao M."/>
            <person name="Scheffler B.E."/>
            <person name="Stack J.C."/>
            <person name="Feltus F.A."/>
            <person name="Mustiga G.M."/>
            <person name="Amores F."/>
            <person name="Phillips W."/>
            <person name="Marelli J.P."/>
            <person name="May G.D."/>
            <person name="Shapiro H."/>
            <person name="Ma J."/>
            <person name="Bustamante C.D."/>
            <person name="Schnell R.J."/>
            <person name="Main D."/>
            <person name="Gilbert D."/>
            <person name="Parida L."/>
            <person name="Kuhn D.N."/>
        </authorList>
    </citation>
    <scope>NUCLEOTIDE SEQUENCE [LARGE SCALE GENOMIC DNA]</scope>
    <source>
        <strain evidence="2">cv. Matina 1-6</strain>
    </source>
</reference>
<dbReference type="Gramene" id="EOY08137">
    <property type="protein sequence ID" value="EOY08137"/>
    <property type="gene ID" value="TCM_022474"/>
</dbReference>
<organism evidence="1 2">
    <name type="scientific">Theobroma cacao</name>
    <name type="common">Cacao</name>
    <name type="synonym">Cocoa</name>
    <dbReference type="NCBI Taxonomy" id="3641"/>
    <lineage>
        <taxon>Eukaryota</taxon>
        <taxon>Viridiplantae</taxon>
        <taxon>Streptophyta</taxon>
        <taxon>Embryophyta</taxon>
        <taxon>Tracheophyta</taxon>
        <taxon>Spermatophyta</taxon>
        <taxon>Magnoliopsida</taxon>
        <taxon>eudicotyledons</taxon>
        <taxon>Gunneridae</taxon>
        <taxon>Pentapetalae</taxon>
        <taxon>rosids</taxon>
        <taxon>malvids</taxon>
        <taxon>Malvales</taxon>
        <taxon>Malvaceae</taxon>
        <taxon>Byttnerioideae</taxon>
        <taxon>Theobroma</taxon>
    </lineage>
</organism>
<dbReference type="Proteomes" id="UP000026915">
    <property type="component" value="Chromosome 5"/>
</dbReference>
<dbReference type="InParanoid" id="A0A061EUS1"/>
<evidence type="ECO:0000313" key="2">
    <source>
        <dbReference type="Proteomes" id="UP000026915"/>
    </source>
</evidence>